<organism evidence="7 8">
    <name type="scientific">Citrullus colocynthis</name>
    <name type="common">colocynth</name>
    <dbReference type="NCBI Taxonomy" id="252529"/>
    <lineage>
        <taxon>Eukaryota</taxon>
        <taxon>Viridiplantae</taxon>
        <taxon>Streptophyta</taxon>
        <taxon>Embryophyta</taxon>
        <taxon>Tracheophyta</taxon>
        <taxon>Spermatophyta</taxon>
        <taxon>Magnoliopsida</taxon>
        <taxon>eudicotyledons</taxon>
        <taxon>Gunneridae</taxon>
        <taxon>Pentapetalae</taxon>
        <taxon>rosids</taxon>
        <taxon>fabids</taxon>
        <taxon>Cucurbitales</taxon>
        <taxon>Cucurbitaceae</taxon>
        <taxon>Benincaseae</taxon>
        <taxon>Citrullus</taxon>
    </lineage>
</organism>
<keyword evidence="3" id="KW-0804">Transcription</keyword>
<dbReference type="PROSITE" id="PS50888">
    <property type="entry name" value="BHLH"/>
    <property type="match status" value="1"/>
</dbReference>
<feature type="compositionally biased region" description="Acidic residues" evidence="5">
    <location>
        <begin position="97"/>
        <end position="107"/>
    </location>
</feature>
<dbReference type="Proteomes" id="UP001642487">
    <property type="component" value="Chromosome 2"/>
</dbReference>
<dbReference type="SUPFAM" id="SSF47459">
    <property type="entry name" value="HLH, helix-loop-helix DNA-binding domain"/>
    <property type="match status" value="1"/>
</dbReference>
<dbReference type="Pfam" id="PF00010">
    <property type="entry name" value="HLH"/>
    <property type="match status" value="1"/>
</dbReference>
<dbReference type="InterPro" id="IPR011598">
    <property type="entry name" value="bHLH_dom"/>
</dbReference>
<keyword evidence="4" id="KW-0539">Nucleus</keyword>
<name>A0ABP0Y5Y6_9ROSI</name>
<evidence type="ECO:0000256" key="4">
    <source>
        <dbReference type="ARBA" id="ARBA00023242"/>
    </source>
</evidence>
<dbReference type="InterPro" id="IPR036638">
    <property type="entry name" value="HLH_DNA-bd_sf"/>
</dbReference>
<gene>
    <name evidence="7" type="ORF">CITCOLO1_LOCUS6114</name>
</gene>
<evidence type="ECO:0000256" key="5">
    <source>
        <dbReference type="SAM" id="MobiDB-lite"/>
    </source>
</evidence>
<evidence type="ECO:0000259" key="6">
    <source>
        <dbReference type="PROSITE" id="PS50888"/>
    </source>
</evidence>
<reference evidence="7 8" key="1">
    <citation type="submission" date="2024-03" db="EMBL/GenBank/DDBJ databases">
        <authorList>
            <person name="Gkanogiannis A."/>
            <person name="Becerra Lopez-Lavalle L."/>
        </authorList>
    </citation>
    <scope>NUCLEOTIDE SEQUENCE [LARGE SCALE GENOMIC DNA]</scope>
</reference>
<evidence type="ECO:0000256" key="3">
    <source>
        <dbReference type="ARBA" id="ARBA00023163"/>
    </source>
</evidence>
<dbReference type="EMBL" id="OZ021736">
    <property type="protein sequence ID" value="CAK9314363.1"/>
    <property type="molecule type" value="Genomic_DNA"/>
</dbReference>
<feature type="region of interest" description="Disordered" evidence="5">
    <location>
        <begin position="97"/>
        <end position="125"/>
    </location>
</feature>
<dbReference type="PANTHER" id="PTHR31945">
    <property type="entry name" value="TRANSCRIPTION FACTOR SCREAM2-RELATED"/>
    <property type="match status" value="1"/>
</dbReference>
<feature type="domain" description="BHLH" evidence="6">
    <location>
        <begin position="121"/>
        <end position="170"/>
    </location>
</feature>
<protein>
    <recommendedName>
        <fullName evidence="6">BHLH domain-containing protein</fullName>
    </recommendedName>
</protein>
<evidence type="ECO:0000256" key="1">
    <source>
        <dbReference type="ARBA" id="ARBA00004123"/>
    </source>
</evidence>
<evidence type="ECO:0000313" key="8">
    <source>
        <dbReference type="Proteomes" id="UP001642487"/>
    </source>
</evidence>
<dbReference type="SMART" id="SM00353">
    <property type="entry name" value="HLH"/>
    <property type="match status" value="1"/>
</dbReference>
<proteinExistence type="predicted"/>
<comment type="subcellular location">
    <subcellularLocation>
        <location evidence="1">Nucleus</location>
    </subcellularLocation>
</comment>
<sequence>MERIGRHLMTNISDQFELQDFIHGDNLDQYVNLIRGGNENSIFNNFDLDFMNGCLVENRLDPSPEFIVDSNMLMNNSDPNSLFSTLESFNGIMKEVENEDEDEDDTSVENSSFTTSKKPKVDRSRTLISERRRRGRMKEKLYALRSLVPNITKMDKASIVGDAVLYVKELQMQAKKLKSEISVLESSINQTQIIDKDQNQKKIIQTSHPDQFLPIKIIQLDVFQVEERGFYLRLVCKMGERVAMSLYKVLESLTSFVIQSSNLASASDRFILTATINVRDCEVDMNLPNLKLWLTGALLNHGFEF</sequence>
<keyword evidence="8" id="KW-1185">Reference proteome</keyword>
<accession>A0ABP0Y5Y6</accession>
<dbReference type="Gene3D" id="4.10.280.10">
    <property type="entry name" value="Helix-loop-helix DNA-binding domain"/>
    <property type="match status" value="1"/>
</dbReference>
<evidence type="ECO:0000313" key="7">
    <source>
        <dbReference type="EMBL" id="CAK9314363.1"/>
    </source>
</evidence>
<evidence type="ECO:0000256" key="2">
    <source>
        <dbReference type="ARBA" id="ARBA00023015"/>
    </source>
</evidence>
<dbReference type="InterPro" id="IPR051358">
    <property type="entry name" value="TF_AMS/ICE1/BHLH6-like"/>
</dbReference>
<keyword evidence="2" id="KW-0805">Transcription regulation</keyword>
<dbReference type="PANTHER" id="PTHR31945:SF17">
    <property type="entry name" value="TRANSCRIPTION FACTOR FER-LIKE IRON DEFICIENCY-INDUCED TRANSCRIPTION FACTOR"/>
    <property type="match status" value="1"/>
</dbReference>